<dbReference type="PROSITE" id="PS50102">
    <property type="entry name" value="RRM"/>
    <property type="match status" value="3"/>
</dbReference>
<dbReference type="Gene3D" id="3.30.70.330">
    <property type="match status" value="3"/>
</dbReference>
<dbReference type="Pfam" id="PF00076">
    <property type="entry name" value="RRM_1"/>
    <property type="match status" value="3"/>
</dbReference>
<feature type="domain" description="RRM" evidence="4">
    <location>
        <begin position="162"/>
        <end position="243"/>
    </location>
</feature>
<dbReference type="InterPro" id="IPR035979">
    <property type="entry name" value="RBD_domain_sf"/>
</dbReference>
<dbReference type="GO" id="GO:0003729">
    <property type="term" value="F:mRNA binding"/>
    <property type="evidence" value="ECO:0007669"/>
    <property type="project" value="TreeGrafter"/>
</dbReference>
<name>A0A7S4SDZ5_9DINO</name>
<evidence type="ECO:0000313" key="5">
    <source>
        <dbReference type="EMBL" id="CAE4642785.1"/>
    </source>
</evidence>
<feature type="region of interest" description="Disordered" evidence="3">
    <location>
        <begin position="93"/>
        <end position="160"/>
    </location>
</feature>
<dbReference type="PANTHER" id="PTHR48025:SF1">
    <property type="entry name" value="RRM DOMAIN-CONTAINING PROTEIN"/>
    <property type="match status" value="1"/>
</dbReference>
<protein>
    <recommendedName>
        <fullName evidence="4">RRM domain-containing protein</fullName>
    </recommendedName>
</protein>
<dbReference type="InterPro" id="IPR000504">
    <property type="entry name" value="RRM_dom"/>
</dbReference>
<dbReference type="SMART" id="SM00360">
    <property type="entry name" value="RRM"/>
    <property type="match status" value="3"/>
</dbReference>
<feature type="compositionally biased region" description="Gly residues" evidence="3">
    <location>
        <begin position="121"/>
        <end position="135"/>
    </location>
</feature>
<organism evidence="5">
    <name type="scientific">Alexandrium monilatum</name>
    <dbReference type="NCBI Taxonomy" id="311494"/>
    <lineage>
        <taxon>Eukaryota</taxon>
        <taxon>Sar</taxon>
        <taxon>Alveolata</taxon>
        <taxon>Dinophyceae</taxon>
        <taxon>Gonyaulacales</taxon>
        <taxon>Pyrocystaceae</taxon>
        <taxon>Alexandrium</taxon>
    </lineage>
</organism>
<proteinExistence type="predicted"/>
<evidence type="ECO:0000256" key="1">
    <source>
        <dbReference type="ARBA" id="ARBA00022884"/>
    </source>
</evidence>
<dbReference type="SUPFAM" id="SSF54928">
    <property type="entry name" value="RNA-binding domain, RBD"/>
    <property type="match status" value="3"/>
</dbReference>
<feature type="region of interest" description="Disordered" evidence="3">
    <location>
        <begin position="243"/>
        <end position="269"/>
    </location>
</feature>
<dbReference type="AlphaFoldDB" id="A0A7S4SDZ5"/>
<dbReference type="InterPro" id="IPR012677">
    <property type="entry name" value="Nucleotide-bd_a/b_plait_sf"/>
</dbReference>
<keyword evidence="1 2" id="KW-0694">RNA-binding</keyword>
<dbReference type="InterPro" id="IPR050502">
    <property type="entry name" value="Euk_RNA-bind_prot"/>
</dbReference>
<evidence type="ECO:0000259" key="4">
    <source>
        <dbReference type="PROSITE" id="PS50102"/>
    </source>
</evidence>
<gene>
    <name evidence="5" type="ORF">AMON00008_LOCUS48888</name>
</gene>
<accession>A0A7S4SDZ5</accession>
<evidence type="ECO:0000256" key="2">
    <source>
        <dbReference type="PROSITE-ProRule" id="PRU00176"/>
    </source>
</evidence>
<dbReference type="PANTHER" id="PTHR48025">
    <property type="entry name" value="OS02G0815200 PROTEIN"/>
    <property type="match status" value="1"/>
</dbReference>
<feature type="compositionally biased region" description="Basic and acidic residues" evidence="3">
    <location>
        <begin position="243"/>
        <end position="262"/>
    </location>
</feature>
<dbReference type="EMBL" id="HBNR01069042">
    <property type="protein sequence ID" value="CAE4642785.1"/>
    <property type="molecule type" value="Transcribed_RNA"/>
</dbReference>
<feature type="domain" description="RRM" evidence="4">
    <location>
        <begin position="13"/>
        <end position="94"/>
    </location>
</feature>
<sequence>MASAPEDDQNSGHKLFVGGLPPDCSQEELQMVFSTYGQLERVHMMPPKSKSGLRCAFVFYSKLESAEDAIKVLDGIYKIREDADAPIQVRWPRENRNDWGGGGDWGKGGGDWGKGGKGDWGKGGGWGHDGWGKGGDWGKDSWGKGGGKDHGGKDAGKGSEGSKLFVGSLPTDCTEQELNIVFTTYGEVKSVHLMQPHGKTGMRCAFVTYGKQESAEDAIKVLDNIYKIRENAEQPIQVRWANDRNKGGCKGGKDKGYGKGGKDGWQALGWDDGKGGSWKGGGSWGWQDGGWGGGWDAGWHEGGKGWGGCGKGGGWWDDDWNKGGKKGKKGDGKGCKGDFKGDFRGDFKGDCKGDYKGGKGGKADGGPEPLGHRVYVSNLPADIQQNAVEYVFGTYGKVQKVHIMSNKVLNGCVSAFVDFSTNDEVETAIASLHDKYEIRPGYGPIVVRHANGGKGRSKPY</sequence>
<feature type="compositionally biased region" description="Gly residues" evidence="3">
    <location>
        <begin position="99"/>
        <end position="113"/>
    </location>
</feature>
<reference evidence="5" key="1">
    <citation type="submission" date="2021-01" db="EMBL/GenBank/DDBJ databases">
        <authorList>
            <person name="Corre E."/>
            <person name="Pelletier E."/>
            <person name="Niang G."/>
            <person name="Scheremetjew M."/>
            <person name="Finn R."/>
            <person name="Kale V."/>
            <person name="Holt S."/>
            <person name="Cochrane G."/>
            <person name="Meng A."/>
            <person name="Brown T."/>
            <person name="Cohen L."/>
        </authorList>
    </citation>
    <scope>NUCLEOTIDE SEQUENCE</scope>
    <source>
        <strain evidence="5">CCMP3105</strain>
    </source>
</reference>
<evidence type="ECO:0000256" key="3">
    <source>
        <dbReference type="SAM" id="MobiDB-lite"/>
    </source>
</evidence>
<feature type="domain" description="RRM" evidence="4">
    <location>
        <begin position="372"/>
        <end position="452"/>
    </location>
</feature>
<feature type="compositionally biased region" description="Basic and acidic residues" evidence="3">
    <location>
        <begin position="136"/>
        <end position="157"/>
    </location>
</feature>